<evidence type="ECO:0000313" key="3">
    <source>
        <dbReference type="EMBL" id="KAH3673206.1"/>
    </source>
</evidence>
<dbReference type="SUPFAM" id="SSF64268">
    <property type="entry name" value="PX domain"/>
    <property type="match status" value="1"/>
</dbReference>
<dbReference type="Pfam" id="PF02204">
    <property type="entry name" value="VPS9"/>
    <property type="match status" value="1"/>
</dbReference>
<dbReference type="InterPro" id="IPR037191">
    <property type="entry name" value="VPS9_dom_sf"/>
</dbReference>
<dbReference type="PANTHER" id="PTHR24170:SF1">
    <property type="entry name" value="DOMAIN PROTEIN, PUTATIVE (AFU_ORTHOLOGUE AFUA_1G09870)-RELATED"/>
    <property type="match status" value="1"/>
</dbReference>
<dbReference type="SUPFAM" id="SSF109993">
    <property type="entry name" value="VPS9 domain"/>
    <property type="match status" value="1"/>
</dbReference>
<proteinExistence type="inferred from homology"/>
<keyword evidence="4" id="KW-1185">Reference proteome</keyword>
<dbReference type="Gene3D" id="1.25.40.20">
    <property type="entry name" value="Ankyrin repeat-containing domain"/>
    <property type="match status" value="2"/>
</dbReference>
<reference evidence="3" key="1">
    <citation type="journal article" date="2021" name="Open Biol.">
        <title>Shared evolutionary footprints suggest mitochondrial oxidative damage underlies multiple complex I losses in fungi.</title>
        <authorList>
            <person name="Schikora-Tamarit M.A."/>
            <person name="Marcet-Houben M."/>
            <person name="Nosek J."/>
            <person name="Gabaldon T."/>
        </authorList>
    </citation>
    <scope>NUCLEOTIDE SEQUENCE</scope>
    <source>
        <strain evidence="3">CBS6341</strain>
    </source>
</reference>
<organism evidence="3 4">
    <name type="scientific">Wickerhamomyces mucosus</name>
    <dbReference type="NCBI Taxonomy" id="1378264"/>
    <lineage>
        <taxon>Eukaryota</taxon>
        <taxon>Fungi</taxon>
        <taxon>Dikarya</taxon>
        <taxon>Ascomycota</taxon>
        <taxon>Saccharomycotina</taxon>
        <taxon>Saccharomycetes</taxon>
        <taxon>Phaffomycetales</taxon>
        <taxon>Wickerhamomycetaceae</taxon>
        <taxon>Wickerhamomyces</taxon>
    </lineage>
</organism>
<dbReference type="SUPFAM" id="SSF48403">
    <property type="entry name" value="Ankyrin repeat"/>
    <property type="match status" value="1"/>
</dbReference>
<dbReference type="GO" id="GO:0005886">
    <property type="term" value="C:plasma membrane"/>
    <property type="evidence" value="ECO:0007669"/>
    <property type="project" value="TreeGrafter"/>
</dbReference>
<evidence type="ECO:0000313" key="4">
    <source>
        <dbReference type="Proteomes" id="UP000769528"/>
    </source>
</evidence>
<dbReference type="GO" id="GO:0097422">
    <property type="term" value="C:tubular endosome"/>
    <property type="evidence" value="ECO:0007669"/>
    <property type="project" value="TreeGrafter"/>
</dbReference>
<name>A0A9P8TCG7_9ASCO</name>
<dbReference type="Proteomes" id="UP000769528">
    <property type="component" value="Unassembled WGS sequence"/>
</dbReference>
<feature type="domain" description="VPS9" evidence="2">
    <location>
        <begin position="289"/>
        <end position="432"/>
    </location>
</feature>
<evidence type="ECO:0000259" key="2">
    <source>
        <dbReference type="PROSITE" id="PS51205"/>
    </source>
</evidence>
<dbReference type="OrthoDB" id="7464126at2759"/>
<accession>A0A9P8TCG7</accession>
<gene>
    <name evidence="3" type="ORF">WICMUC_003824</name>
</gene>
<dbReference type="GO" id="GO:0005770">
    <property type="term" value="C:late endosome"/>
    <property type="evidence" value="ECO:0007669"/>
    <property type="project" value="TreeGrafter"/>
</dbReference>
<comment type="caution">
    <text evidence="3">The sequence shown here is derived from an EMBL/GenBank/DDBJ whole genome shotgun (WGS) entry which is preliminary data.</text>
</comment>
<reference evidence="3" key="2">
    <citation type="submission" date="2021-01" db="EMBL/GenBank/DDBJ databases">
        <authorList>
            <person name="Schikora-Tamarit M.A."/>
        </authorList>
    </citation>
    <scope>NUCLEOTIDE SEQUENCE</scope>
    <source>
        <strain evidence="3">CBS6341</strain>
    </source>
</reference>
<dbReference type="InterPro" id="IPR036871">
    <property type="entry name" value="PX_dom_sf"/>
</dbReference>
<dbReference type="GO" id="GO:0045022">
    <property type="term" value="P:early endosome to late endosome transport"/>
    <property type="evidence" value="ECO:0007669"/>
    <property type="project" value="TreeGrafter"/>
</dbReference>
<dbReference type="GO" id="GO:0030133">
    <property type="term" value="C:transport vesicle"/>
    <property type="evidence" value="ECO:0007669"/>
    <property type="project" value="TreeGrafter"/>
</dbReference>
<dbReference type="GO" id="GO:0005085">
    <property type="term" value="F:guanyl-nucleotide exchange factor activity"/>
    <property type="evidence" value="ECO:0007669"/>
    <property type="project" value="TreeGrafter"/>
</dbReference>
<sequence>MGSSHLPLLLHPLINSIFNNPHPTKSPLNEVYDKISRTWNEGLFILVPPLNILLNYYDKDTGVSYSDLCYSEEFVSNHIIVTNEIKSAKIFSTLNNKEVLIKKDIIFTGRNFNKSLKINIQHYDYFRSYNSYFEKGRKFMLIYIEEPLFGIPSKINLLIPSSPKTERTFSAETRKQQTTETETALFSSGDYKPNGFEQIMRAFPLVSKNLGEKYENLFQSFTVKEVQNMDSLFQVFTQNSNLASHIFQTLNQDVINSIFDRLPNLDLNECIHNYVEINLYDKVWNCLCNLNSDFMKFNYESLSDLSLNQISLPIKFKTDLHILSRLEQNVSRAINILSELQFTTDSTSKLNIFIQVISQLSNAERLIIDADTLVGLLLMVIVRSGIPDIESHLFYAQKFSFQDTESGIVGYSLSTIEGVLYYLKDTDNMESLREFSKNNDLLRKSIKNKELVKLKKAADIFSGEHDSSLKSRTGNGESLLMLAVQSSDYDIWKLLIDYEEIYPLEDILLDRNTNRSNLLNVALNLENFEIVDDIIDILLTSCTLNELKMYFNDEDVHGRTIGHYLFHFAKIIPKVSPFIDWLKKDKNGQTPLFTICRSYDSSNYDDMIETAFREVDRWYKYNKSEFDYEDHMDKRGNTLLHIIGSHADILLKKERNNINEGNARGFTPLMIYSKYNRIENIETILKNPDIEVSKPENKNFTAIDQSKNDKVSNLIDKRYLNENITKVEKKQIGAIKVILDINQWKLIIRGVFNNRNYQVSRTFNEFKSFIELVKIEFSNSFLPLDYVLKTFDIVLNFSNVNKMKLNKLIEEINMFLQSTLLNRALINYDLLWWLLTEPDFDLLALSRKKTLETLKEKQTLNGKPLRSTVENEHDFSLKPEEIGEINFFLKFSLKELSKLKSTYNMLFKIVNFQSTKSKELIDFIAVCSLGRFESVKELDLLCKLYQDYCKEYSFDDGICGRMLFLSLSGDEIVKKINHFISVKIFNWWKLYGELIELNNAYKKFKSVELRNRRRSNEVNIEDNSISNGTQAEREIVDINEESFSDLTRSTHFSLYQSSTSNETVTQRLKKQQPSFFTNFIESKRKKFEQKSVESMNHIKYDLAILGKEIKVEHETLAIEINNFFIYKSEFLKLVLEKYAKKQINDWEFQTKMLMRGLYDIKSIE</sequence>
<dbReference type="Gene3D" id="1.20.1050.80">
    <property type="entry name" value="VPS9 domain"/>
    <property type="match status" value="1"/>
</dbReference>
<dbReference type="InterPro" id="IPR051248">
    <property type="entry name" value="UPF0507/Ank_repeat_27"/>
</dbReference>
<dbReference type="InterPro" id="IPR003123">
    <property type="entry name" value="VPS9"/>
</dbReference>
<dbReference type="GO" id="GO:0005769">
    <property type="term" value="C:early endosome"/>
    <property type="evidence" value="ECO:0007669"/>
    <property type="project" value="TreeGrafter"/>
</dbReference>
<evidence type="ECO:0000256" key="1">
    <source>
        <dbReference type="ARBA" id="ARBA00007428"/>
    </source>
</evidence>
<dbReference type="GO" id="GO:0000149">
    <property type="term" value="F:SNARE binding"/>
    <property type="evidence" value="ECO:0007669"/>
    <property type="project" value="TreeGrafter"/>
</dbReference>
<dbReference type="InterPro" id="IPR036770">
    <property type="entry name" value="Ankyrin_rpt-contain_sf"/>
</dbReference>
<dbReference type="PANTHER" id="PTHR24170">
    <property type="entry name" value="ANKYRIN REPEAT DOMAIN-CONTAINING PROTEIN 27"/>
    <property type="match status" value="1"/>
</dbReference>
<comment type="similarity">
    <text evidence="1">Belongs to the UPF0507 family.</text>
</comment>
<dbReference type="AlphaFoldDB" id="A0A9P8TCG7"/>
<dbReference type="EMBL" id="JAEUBF010001036">
    <property type="protein sequence ID" value="KAH3673206.1"/>
    <property type="molecule type" value="Genomic_DNA"/>
</dbReference>
<dbReference type="GO" id="GO:0035091">
    <property type="term" value="F:phosphatidylinositol binding"/>
    <property type="evidence" value="ECO:0007669"/>
    <property type="project" value="InterPro"/>
</dbReference>
<protein>
    <recommendedName>
        <fullName evidence="2">VPS9 domain-containing protein</fullName>
    </recommendedName>
</protein>
<dbReference type="PROSITE" id="PS51205">
    <property type="entry name" value="VPS9"/>
    <property type="match status" value="1"/>
</dbReference>